<dbReference type="PANTHER" id="PTHR11011:SF45">
    <property type="entry name" value="FATTY ACYL-COA REDUCTASE CG8306-RELATED"/>
    <property type="match status" value="1"/>
</dbReference>
<dbReference type="Pfam" id="PF03015">
    <property type="entry name" value="Sterile"/>
    <property type="match status" value="1"/>
</dbReference>
<feature type="domain" description="Fatty acyl-CoA reductase C-terminal" evidence="1">
    <location>
        <begin position="92"/>
        <end position="165"/>
    </location>
</feature>
<dbReference type="EMBL" id="GEVM01024867">
    <property type="protein sequence ID" value="JAU81071.1"/>
    <property type="molecule type" value="Transcribed_RNA"/>
</dbReference>
<sequence length="168" mass="19376">MADPEPEMNVYQIASSAINPLVFEDLAELLYKHYTTSPCMDSKGVPIMVRLMKLFDSVDDFSEHLWRDAQERSGLMNGMSSADSKMLQKLKIICKKSVEQAKHLATIYEPYTFYGGRFDNSNTQRLMEKMSEEEKREFGFDVGSINWKDYITNVHIPGLRRHVLKGRA</sequence>
<gene>
    <name evidence="2" type="ORF">MP_TR23050_c2_g1_i1_g.66998</name>
</gene>
<evidence type="ECO:0000313" key="2">
    <source>
        <dbReference type="EMBL" id="JAU81071.1"/>
    </source>
</evidence>
<evidence type="ECO:0000259" key="1">
    <source>
        <dbReference type="Pfam" id="PF03015"/>
    </source>
</evidence>
<dbReference type="GO" id="GO:0080019">
    <property type="term" value="F:alcohol-forming very long-chain fatty acyl-CoA reductase activity"/>
    <property type="evidence" value="ECO:0007669"/>
    <property type="project" value="InterPro"/>
</dbReference>
<dbReference type="PANTHER" id="PTHR11011">
    <property type="entry name" value="MALE STERILITY PROTEIN 2-RELATED"/>
    <property type="match status" value="1"/>
</dbReference>
<dbReference type="CDD" id="cd09071">
    <property type="entry name" value="FAR_C"/>
    <property type="match status" value="1"/>
</dbReference>
<dbReference type="GO" id="GO:0035336">
    <property type="term" value="P:long-chain fatty-acyl-CoA metabolic process"/>
    <property type="evidence" value="ECO:0007669"/>
    <property type="project" value="TreeGrafter"/>
</dbReference>
<dbReference type="InterPro" id="IPR026055">
    <property type="entry name" value="FAR"/>
</dbReference>
<accession>A0A1J3IL31</accession>
<dbReference type="AlphaFoldDB" id="A0A1J3IL31"/>
<name>A0A1J3IL31_NOCCA</name>
<protein>
    <submittedName>
        <fullName evidence="2">Fatty acyl-CoA reductase 2</fullName>
    </submittedName>
</protein>
<organism evidence="2">
    <name type="scientific">Noccaea caerulescens</name>
    <name type="common">Alpine penny-cress</name>
    <name type="synonym">Thlaspi caerulescens</name>
    <dbReference type="NCBI Taxonomy" id="107243"/>
    <lineage>
        <taxon>Eukaryota</taxon>
        <taxon>Viridiplantae</taxon>
        <taxon>Streptophyta</taxon>
        <taxon>Embryophyta</taxon>
        <taxon>Tracheophyta</taxon>
        <taxon>Spermatophyta</taxon>
        <taxon>Magnoliopsida</taxon>
        <taxon>eudicotyledons</taxon>
        <taxon>Gunneridae</taxon>
        <taxon>Pentapetalae</taxon>
        <taxon>rosids</taxon>
        <taxon>malvids</taxon>
        <taxon>Brassicales</taxon>
        <taxon>Brassicaceae</taxon>
        <taxon>Coluteocarpeae</taxon>
        <taxon>Noccaea</taxon>
    </lineage>
</organism>
<reference evidence="2" key="1">
    <citation type="submission" date="2016-07" db="EMBL/GenBank/DDBJ databases">
        <title>De novo transcriptome assembly of four accessions of the metal hyperaccumulator plant Noccaea caerulescens.</title>
        <authorList>
            <person name="Blande D."/>
            <person name="Halimaa P."/>
            <person name="Tervahauta A.I."/>
            <person name="Aarts M.G."/>
            <person name="Karenlampi S.O."/>
        </authorList>
    </citation>
    <scope>NUCLEOTIDE SEQUENCE</scope>
</reference>
<proteinExistence type="predicted"/>
<dbReference type="InterPro" id="IPR033640">
    <property type="entry name" value="FAR_C"/>
</dbReference>
<dbReference type="GO" id="GO:0010345">
    <property type="term" value="P:suberin biosynthetic process"/>
    <property type="evidence" value="ECO:0007669"/>
    <property type="project" value="TreeGrafter"/>
</dbReference>